<evidence type="ECO:0000256" key="2">
    <source>
        <dbReference type="SAM" id="SignalP"/>
    </source>
</evidence>
<protein>
    <submittedName>
        <fullName evidence="3">Uncharacterized protein</fullName>
    </submittedName>
</protein>
<accession>A0A3L8SAD3</accession>
<reference evidence="3 4" key="1">
    <citation type="journal article" date="2018" name="Proc. R. Soc. B">
        <title>A non-coding region near Follistatin controls head colour polymorphism in the Gouldian finch.</title>
        <authorList>
            <person name="Toomey M.B."/>
            <person name="Marques C.I."/>
            <person name="Andrade P."/>
            <person name="Araujo P.M."/>
            <person name="Sabatino S."/>
            <person name="Gazda M.A."/>
            <person name="Afonso S."/>
            <person name="Lopes R.J."/>
            <person name="Corbo J.C."/>
            <person name="Carneiro M."/>
        </authorList>
    </citation>
    <scope>NUCLEOTIDE SEQUENCE [LARGE SCALE GENOMIC DNA]</scope>
    <source>
        <strain evidence="3">Red01</strain>
        <tissue evidence="3">Muscle</tissue>
    </source>
</reference>
<dbReference type="PANTHER" id="PTHR47740">
    <property type="entry name" value="LCK-INTERACTING TRANSMEMBRANE ADAPTER 1, LIME1"/>
    <property type="match status" value="1"/>
</dbReference>
<dbReference type="Proteomes" id="UP000276834">
    <property type="component" value="Unassembled WGS sequence"/>
</dbReference>
<dbReference type="PANTHER" id="PTHR47740:SF1">
    <property type="entry name" value="LCK-INTERACTING TRANSMEMBRANE ADAPTER 1"/>
    <property type="match status" value="1"/>
</dbReference>
<gene>
    <name evidence="3" type="ORF">DV515_00010506</name>
</gene>
<proteinExistence type="predicted"/>
<feature type="region of interest" description="Disordered" evidence="1">
    <location>
        <begin position="36"/>
        <end position="68"/>
    </location>
</feature>
<comment type="caution">
    <text evidence="3">The sequence shown here is derived from an EMBL/GenBank/DDBJ whole genome shotgun (WGS) entry which is preliminary data.</text>
</comment>
<feature type="compositionally biased region" description="Low complexity" evidence="1">
    <location>
        <begin position="52"/>
        <end position="68"/>
    </location>
</feature>
<dbReference type="STRING" id="44316.ENSEGOP00005009951"/>
<feature type="compositionally biased region" description="Pro residues" evidence="1">
    <location>
        <begin position="176"/>
        <end position="185"/>
    </location>
</feature>
<evidence type="ECO:0000256" key="1">
    <source>
        <dbReference type="SAM" id="MobiDB-lite"/>
    </source>
</evidence>
<dbReference type="GO" id="GO:0019815">
    <property type="term" value="C:B cell receptor complex"/>
    <property type="evidence" value="ECO:0007669"/>
    <property type="project" value="TreeGrafter"/>
</dbReference>
<dbReference type="EMBL" id="QUSF01000037">
    <property type="protein sequence ID" value="RLV98892.1"/>
    <property type="molecule type" value="Genomic_DNA"/>
</dbReference>
<feature type="signal peptide" evidence="2">
    <location>
        <begin position="1"/>
        <end position="19"/>
    </location>
</feature>
<feature type="chain" id="PRO_5018096335" evidence="2">
    <location>
        <begin position="20"/>
        <end position="409"/>
    </location>
</feature>
<sequence length="409" mass="42773">MLLRVKGCQLWLWVCSVLAAEQGCWHGNDGTRVTKSLLGKEGGDPDRAQPCSGAASSSPMAAASGEGTAGTRLLPAGTALALLGGLVYLGTLCAACKRKSRKKVAPDGVKLVDEALLCQTQLRSLSKSDTKLHELYRVKVRDDVQRPASLDLPGPTAPGSESLHSSGLLHRELPQIPVPEPPGTSPAPDQTYSNLLFAPLRKPAPDAVYECLAVGGEGTPVPPMPAGTQVSPPRAVLGAADYACVHKVKKAVSVEVQDGAVAGPPGAQHCEDGAGGAPKAKLEEMYSTVCKATKKKSQVSASTPRAVKEAGSGWPPPCQQEGAPAAPDPADPCYESINDRAWTAQARGPDPDYEAVDINWKKAAKRDKPGKPRVAENLYESVADVWAGESRKGSARTAANGLEVYITNL</sequence>
<dbReference type="AlphaFoldDB" id="A0A3L8SAD3"/>
<dbReference type="GO" id="GO:0050852">
    <property type="term" value="P:T cell receptor signaling pathway"/>
    <property type="evidence" value="ECO:0007669"/>
    <property type="project" value="InterPro"/>
</dbReference>
<organism evidence="3 4">
    <name type="scientific">Chloebia gouldiae</name>
    <name type="common">Gouldian finch</name>
    <name type="synonym">Erythrura gouldiae</name>
    <dbReference type="NCBI Taxonomy" id="44316"/>
    <lineage>
        <taxon>Eukaryota</taxon>
        <taxon>Metazoa</taxon>
        <taxon>Chordata</taxon>
        <taxon>Craniata</taxon>
        <taxon>Vertebrata</taxon>
        <taxon>Euteleostomi</taxon>
        <taxon>Archelosauria</taxon>
        <taxon>Archosauria</taxon>
        <taxon>Dinosauria</taxon>
        <taxon>Saurischia</taxon>
        <taxon>Theropoda</taxon>
        <taxon>Coelurosauria</taxon>
        <taxon>Aves</taxon>
        <taxon>Neognathae</taxon>
        <taxon>Neoaves</taxon>
        <taxon>Telluraves</taxon>
        <taxon>Australaves</taxon>
        <taxon>Passeriformes</taxon>
        <taxon>Passeroidea</taxon>
        <taxon>Passeridae</taxon>
        <taxon>Chloebia</taxon>
    </lineage>
</organism>
<feature type="region of interest" description="Disordered" evidence="1">
    <location>
        <begin position="173"/>
        <end position="192"/>
    </location>
</feature>
<feature type="region of interest" description="Disordered" evidence="1">
    <location>
        <begin position="297"/>
        <end position="329"/>
    </location>
</feature>
<dbReference type="InterPro" id="IPR026072">
    <property type="entry name" value="Lime1"/>
</dbReference>
<keyword evidence="4" id="KW-1185">Reference proteome</keyword>
<dbReference type="GO" id="GO:0050853">
    <property type="term" value="P:B cell receptor signaling pathway"/>
    <property type="evidence" value="ECO:0007669"/>
    <property type="project" value="InterPro"/>
</dbReference>
<dbReference type="OrthoDB" id="9939965at2759"/>
<evidence type="ECO:0000313" key="4">
    <source>
        <dbReference type="Proteomes" id="UP000276834"/>
    </source>
</evidence>
<name>A0A3L8SAD3_CHLGU</name>
<dbReference type="Pfam" id="PF15332">
    <property type="entry name" value="LIME1"/>
    <property type="match status" value="1"/>
</dbReference>
<evidence type="ECO:0000313" key="3">
    <source>
        <dbReference type="EMBL" id="RLV98892.1"/>
    </source>
</evidence>
<keyword evidence="2" id="KW-0732">Signal</keyword>
<feature type="region of interest" description="Disordered" evidence="1">
    <location>
        <begin position="146"/>
        <end position="165"/>
    </location>
</feature>
<dbReference type="GO" id="GO:0019901">
    <property type="term" value="F:protein kinase binding"/>
    <property type="evidence" value="ECO:0007669"/>
    <property type="project" value="TreeGrafter"/>
</dbReference>